<reference evidence="1 2" key="1">
    <citation type="journal article" date="2014" name="Agronomy (Basel)">
        <title>A Draft Genome Sequence for Ensete ventricosum, the Drought-Tolerant Tree Against Hunger.</title>
        <authorList>
            <person name="Harrison J."/>
            <person name="Moore K.A."/>
            <person name="Paszkiewicz K."/>
            <person name="Jones T."/>
            <person name="Grant M."/>
            <person name="Ambacheew D."/>
            <person name="Muzemil S."/>
            <person name="Studholme D.J."/>
        </authorList>
    </citation>
    <scope>NUCLEOTIDE SEQUENCE [LARGE SCALE GENOMIC DNA]</scope>
</reference>
<comment type="caution">
    <text evidence="1">The sequence shown here is derived from an EMBL/GenBank/DDBJ whole genome shotgun (WGS) entry which is preliminary data.</text>
</comment>
<dbReference type="EMBL" id="AMZH03019681">
    <property type="protein sequence ID" value="RRT40056.1"/>
    <property type="molecule type" value="Genomic_DNA"/>
</dbReference>
<accession>A0A426XKR3</accession>
<protein>
    <submittedName>
        <fullName evidence="1">Uncharacterized protein</fullName>
    </submittedName>
</protein>
<proteinExistence type="predicted"/>
<evidence type="ECO:0000313" key="2">
    <source>
        <dbReference type="Proteomes" id="UP000287651"/>
    </source>
</evidence>
<evidence type="ECO:0000313" key="1">
    <source>
        <dbReference type="EMBL" id="RRT40056.1"/>
    </source>
</evidence>
<organism evidence="1 2">
    <name type="scientific">Ensete ventricosum</name>
    <name type="common">Abyssinian banana</name>
    <name type="synonym">Musa ensete</name>
    <dbReference type="NCBI Taxonomy" id="4639"/>
    <lineage>
        <taxon>Eukaryota</taxon>
        <taxon>Viridiplantae</taxon>
        <taxon>Streptophyta</taxon>
        <taxon>Embryophyta</taxon>
        <taxon>Tracheophyta</taxon>
        <taxon>Spermatophyta</taxon>
        <taxon>Magnoliopsida</taxon>
        <taxon>Liliopsida</taxon>
        <taxon>Zingiberales</taxon>
        <taxon>Musaceae</taxon>
        <taxon>Ensete</taxon>
    </lineage>
</organism>
<sequence>MPKTNTSSSLHLPGFWSEDSPWSLATNVHPEARSTEQRVSEFILPFPRQVDFLWLITLVQLTYRVGLISEGHRRLEMLLCNRVIKQWVWSTCSCASPVLSSTDTVCRCGTGFGLRKTMGWKPGTCVRDDGRTHRQVVGTRIEDEEEPWLGQGLLWCGRCSEVSRNVSVVMGCWIRQGWSRESHCHACFRAEDTVKHISTPPEL</sequence>
<gene>
    <name evidence="1" type="ORF">B296_00031176</name>
</gene>
<dbReference type="Proteomes" id="UP000287651">
    <property type="component" value="Unassembled WGS sequence"/>
</dbReference>
<name>A0A426XKR3_ENSVE</name>
<dbReference type="AlphaFoldDB" id="A0A426XKR3"/>